<reference evidence="6" key="3">
    <citation type="submission" date="2015-06" db="UniProtKB">
        <authorList>
            <consortium name="EnsemblProtists"/>
        </authorList>
    </citation>
    <scope>IDENTIFICATION</scope>
</reference>
<dbReference type="PANTHER" id="PTHR12446">
    <property type="entry name" value="TESMIN/TSO1-RELATED"/>
    <property type="match status" value="1"/>
</dbReference>
<accession>L1IP12</accession>
<dbReference type="EMBL" id="JH993055">
    <property type="protein sequence ID" value="EKX37782.1"/>
    <property type="molecule type" value="Genomic_DNA"/>
</dbReference>
<dbReference type="GO" id="GO:0006355">
    <property type="term" value="P:regulation of DNA-templated transcription"/>
    <property type="evidence" value="ECO:0007669"/>
    <property type="project" value="TreeGrafter"/>
</dbReference>
<dbReference type="Proteomes" id="UP000011087">
    <property type="component" value="Unassembled WGS sequence"/>
</dbReference>
<protein>
    <recommendedName>
        <fullName evidence="4">CRC domain-containing protein</fullName>
    </recommendedName>
</protein>
<dbReference type="PANTHER" id="PTHR12446:SF34">
    <property type="entry name" value="PROTEIN LIN-54 HOMOLOG"/>
    <property type="match status" value="1"/>
</dbReference>
<evidence type="ECO:0000313" key="6">
    <source>
        <dbReference type="EnsemblProtists" id="EKX37782"/>
    </source>
</evidence>
<dbReference type="PaxDb" id="55529-EKX37782"/>
<dbReference type="SMART" id="SM01114">
    <property type="entry name" value="CXC"/>
    <property type="match status" value="2"/>
</dbReference>
<gene>
    <name evidence="5" type="ORF">GUITHDRAFT_52378</name>
</gene>
<evidence type="ECO:0000256" key="2">
    <source>
        <dbReference type="ARBA" id="ARBA00007267"/>
    </source>
</evidence>
<proteinExistence type="inferred from homology"/>
<comment type="similarity">
    <text evidence="2">Belongs to the lin-54 family.</text>
</comment>
<dbReference type="eggNOG" id="KOG1171">
    <property type="taxonomic scope" value="Eukaryota"/>
</dbReference>
<dbReference type="EnsemblProtists" id="EKX37782">
    <property type="protein sequence ID" value="EKX37782"/>
    <property type="gene ID" value="GUITHDRAFT_52378"/>
</dbReference>
<dbReference type="HOGENOM" id="CLU_121159_0_0_1"/>
<evidence type="ECO:0000256" key="1">
    <source>
        <dbReference type="ARBA" id="ARBA00004123"/>
    </source>
</evidence>
<dbReference type="KEGG" id="gtt:GUITHDRAFT_52378"/>
<organism evidence="5">
    <name type="scientific">Guillardia theta (strain CCMP2712)</name>
    <name type="common">Cryptophyte</name>
    <dbReference type="NCBI Taxonomy" id="905079"/>
    <lineage>
        <taxon>Eukaryota</taxon>
        <taxon>Cryptophyceae</taxon>
        <taxon>Pyrenomonadales</taxon>
        <taxon>Geminigeraceae</taxon>
        <taxon>Guillardia</taxon>
    </lineage>
</organism>
<feature type="domain" description="CRC" evidence="4">
    <location>
        <begin position="2"/>
        <end position="118"/>
    </location>
</feature>
<reference evidence="5 7" key="1">
    <citation type="journal article" date="2012" name="Nature">
        <title>Algal genomes reveal evolutionary mosaicism and the fate of nucleomorphs.</title>
        <authorList>
            <consortium name="DOE Joint Genome Institute"/>
            <person name="Curtis B.A."/>
            <person name="Tanifuji G."/>
            <person name="Burki F."/>
            <person name="Gruber A."/>
            <person name="Irimia M."/>
            <person name="Maruyama S."/>
            <person name="Arias M.C."/>
            <person name="Ball S.G."/>
            <person name="Gile G.H."/>
            <person name="Hirakawa Y."/>
            <person name="Hopkins J.F."/>
            <person name="Kuo A."/>
            <person name="Rensing S.A."/>
            <person name="Schmutz J."/>
            <person name="Symeonidi A."/>
            <person name="Elias M."/>
            <person name="Eveleigh R.J."/>
            <person name="Herman E.K."/>
            <person name="Klute M.J."/>
            <person name="Nakayama T."/>
            <person name="Obornik M."/>
            <person name="Reyes-Prieto A."/>
            <person name="Armbrust E.V."/>
            <person name="Aves S.J."/>
            <person name="Beiko R.G."/>
            <person name="Coutinho P."/>
            <person name="Dacks J.B."/>
            <person name="Durnford D.G."/>
            <person name="Fast N.M."/>
            <person name="Green B.R."/>
            <person name="Grisdale C.J."/>
            <person name="Hempel F."/>
            <person name="Henrissat B."/>
            <person name="Hoppner M.P."/>
            <person name="Ishida K."/>
            <person name="Kim E."/>
            <person name="Koreny L."/>
            <person name="Kroth P.G."/>
            <person name="Liu Y."/>
            <person name="Malik S.B."/>
            <person name="Maier U.G."/>
            <person name="McRose D."/>
            <person name="Mock T."/>
            <person name="Neilson J.A."/>
            <person name="Onodera N.T."/>
            <person name="Poole A.M."/>
            <person name="Pritham E.J."/>
            <person name="Richards T.A."/>
            <person name="Rocap G."/>
            <person name="Roy S.W."/>
            <person name="Sarai C."/>
            <person name="Schaack S."/>
            <person name="Shirato S."/>
            <person name="Slamovits C.H."/>
            <person name="Spencer D.F."/>
            <person name="Suzuki S."/>
            <person name="Worden A.Z."/>
            <person name="Zauner S."/>
            <person name="Barry K."/>
            <person name="Bell C."/>
            <person name="Bharti A.K."/>
            <person name="Crow J.A."/>
            <person name="Grimwood J."/>
            <person name="Kramer R."/>
            <person name="Lindquist E."/>
            <person name="Lucas S."/>
            <person name="Salamov A."/>
            <person name="McFadden G.I."/>
            <person name="Lane C.E."/>
            <person name="Keeling P.J."/>
            <person name="Gray M.W."/>
            <person name="Grigoriev I.V."/>
            <person name="Archibald J.M."/>
        </authorList>
    </citation>
    <scope>NUCLEOTIDE SEQUENCE</scope>
    <source>
        <strain evidence="5 7">CCMP2712</strain>
    </source>
</reference>
<dbReference type="OrthoDB" id="6283463at2759"/>
<dbReference type="STRING" id="905079.L1IP12"/>
<dbReference type="InterPro" id="IPR033467">
    <property type="entry name" value="Tesmin/TSO1-like_CXC"/>
</dbReference>
<feature type="non-terminal residue" evidence="5">
    <location>
        <position position="1"/>
    </location>
</feature>
<dbReference type="GeneID" id="17294495"/>
<sequence>SKRKQCNCKNSKCLKLYCECFASGSYCNLSCNCQLCQNNENYEKQRKSAIDATLERNPLAFQPKIASSAPPGIEDSPVQGRHTKGCHCKKSGCLKKYCECFQAGVLCSAQCKCHECRN</sequence>
<feature type="non-terminal residue" evidence="5">
    <location>
        <position position="118"/>
    </location>
</feature>
<evidence type="ECO:0000259" key="4">
    <source>
        <dbReference type="PROSITE" id="PS51634"/>
    </source>
</evidence>
<reference evidence="7" key="2">
    <citation type="submission" date="2012-11" db="EMBL/GenBank/DDBJ databases">
        <authorList>
            <person name="Kuo A."/>
            <person name="Curtis B.A."/>
            <person name="Tanifuji G."/>
            <person name="Burki F."/>
            <person name="Gruber A."/>
            <person name="Irimia M."/>
            <person name="Maruyama S."/>
            <person name="Arias M.C."/>
            <person name="Ball S.G."/>
            <person name="Gile G.H."/>
            <person name="Hirakawa Y."/>
            <person name="Hopkins J.F."/>
            <person name="Rensing S.A."/>
            <person name="Schmutz J."/>
            <person name="Symeonidi A."/>
            <person name="Elias M."/>
            <person name="Eveleigh R.J."/>
            <person name="Herman E.K."/>
            <person name="Klute M.J."/>
            <person name="Nakayama T."/>
            <person name="Obornik M."/>
            <person name="Reyes-Prieto A."/>
            <person name="Armbrust E.V."/>
            <person name="Aves S.J."/>
            <person name="Beiko R.G."/>
            <person name="Coutinho P."/>
            <person name="Dacks J.B."/>
            <person name="Durnford D.G."/>
            <person name="Fast N.M."/>
            <person name="Green B.R."/>
            <person name="Grisdale C."/>
            <person name="Hempe F."/>
            <person name="Henrissat B."/>
            <person name="Hoppner M.P."/>
            <person name="Ishida K.-I."/>
            <person name="Kim E."/>
            <person name="Koreny L."/>
            <person name="Kroth P.G."/>
            <person name="Liu Y."/>
            <person name="Malik S.-B."/>
            <person name="Maier U.G."/>
            <person name="McRose D."/>
            <person name="Mock T."/>
            <person name="Neilson J.A."/>
            <person name="Onodera N.T."/>
            <person name="Poole A.M."/>
            <person name="Pritham E.J."/>
            <person name="Richards T.A."/>
            <person name="Rocap G."/>
            <person name="Roy S.W."/>
            <person name="Sarai C."/>
            <person name="Schaack S."/>
            <person name="Shirato S."/>
            <person name="Slamovits C.H."/>
            <person name="Spencer D.F."/>
            <person name="Suzuki S."/>
            <person name="Worden A.Z."/>
            <person name="Zauner S."/>
            <person name="Barry K."/>
            <person name="Bell C."/>
            <person name="Bharti A.K."/>
            <person name="Crow J.A."/>
            <person name="Grimwood J."/>
            <person name="Kramer R."/>
            <person name="Lindquist E."/>
            <person name="Lucas S."/>
            <person name="Salamov A."/>
            <person name="McFadden G.I."/>
            <person name="Lane C.E."/>
            <person name="Keeling P.J."/>
            <person name="Gray M.W."/>
            <person name="Grigoriev I.V."/>
            <person name="Archibald J.M."/>
        </authorList>
    </citation>
    <scope>NUCLEOTIDE SEQUENCE</scope>
    <source>
        <strain evidence="7">CCMP2712</strain>
    </source>
</reference>
<comment type="subcellular location">
    <subcellularLocation>
        <location evidence="1">Nucleus</location>
    </subcellularLocation>
</comment>
<dbReference type="InterPro" id="IPR005172">
    <property type="entry name" value="CRC"/>
</dbReference>
<keyword evidence="7" id="KW-1185">Reference proteome</keyword>
<dbReference type="Pfam" id="PF03638">
    <property type="entry name" value="TCR"/>
    <property type="match status" value="2"/>
</dbReference>
<keyword evidence="3" id="KW-0539">Nucleus</keyword>
<dbReference type="GO" id="GO:0005634">
    <property type="term" value="C:nucleus"/>
    <property type="evidence" value="ECO:0007669"/>
    <property type="project" value="UniProtKB-SubCell"/>
</dbReference>
<name>L1IP12_GUITC</name>
<evidence type="ECO:0000256" key="3">
    <source>
        <dbReference type="ARBA" id="ARBA00023242"/>
    </source>
</evidence>
<dbReference type="InterPro" id="IPR028307">
    <property type="entry name" value="Lin-54_fam"/>
</dbReference>
<dbReference type="PROSITE" id="PS51634">
    <property type="entry name" value="CRC"/>
    <property type="match status" value="1"/>
</dbReference>
<dbReference type="AlphaFoldDB" id="L1IP12"/>
<evidence type="ECO:0000313" key="7">
    <source>
        <dbReference type="Proteomes" id="UP000011087"/>
    </source>
</evidence>
<evidence type="ECO:0000313" key="5">
    <source>
        <dbReference type="EMBL" id="EKX37782.1"/>
    </source>
</evidence>
<dbReference type="RefSeq" id="XP_005824762.1">
    <property type="nucleotide sequence ID" value="XM_005824705.1"/>
</dbReference>
<dbReference type="OMA" id="NDEHAHE"/>